<dbReference type="InterPro" id="IPR031836">
    <property type="entry name" value="Trans_coact"/>
</dbReference>
<dbReference type="EMBL" id="KX349303">
    <property type="protein sequence ID" value="AOO14414.1"/>
    <property type="molecule type" value="Genomic_DNA"/>
</dbReference>
<reference evidence="10 11" key="1">
    <citation type="journal article" date="2016" name="Environ. Microbiol.">
        <title>Genomic diversification of marine cyanophages into stable ecotypes.</title>
        <authorList>
            <person name="Marston M.F."/>
            <person name="Martiny J.B."/>
        </authorList>
    </citation>
    <scope>NUCLEOTIDE SEQUENCE [LARGE SCALE GENOMIC DNA]</scope>
    <source>
        <strain evidence="1">LIS_02_1110</strain>
        <strain evidence="2">LIS_22_0610</strain>
        <strain evidence="3">Np_11_1211</strain>
        <strain evidence="4">Np_45_0711</strain>
        <strain evidence="5">RW_03_0110</strain>
        <strain evidence="6">Sn_11_0110</strain>
        <strain evidence="7">Sn_18_0910</strain>
        <strain evidence="8">Sn_23_0910</strain>
        <strain evidence="9">W1_23_0910</strain>
    </source>
</reference>
<evidence type="ECO:0000313" key="7">
    <source>
        <dbReference type="EMBL" id="AOO14630.1"/>
    </source>
</evidence>
<evidence type="ECO:0000313" key="2">
    <source>
        <dbReference type="EMBL" id="AOO13546.1"/>
    </source>
</evidence>
<evidence type="ECO:0000313" key="11">
    <source>
        <dbReference type="Proteomes" id="UP000223576"/>
    </source>
</evidence>
<evidence type="ECO:0000313" key="12">
    <source>
        <dbReference type="Proteomes" id="UP000224953"/>
    </source>
</evidence>
<dbReference type="EMBL" id="KX349300">
    <property type="protein sequence ID" value="AOO13762.1"/>
    <property type="molecule type" value="Genomic_DNA"/>
</dbReference>
<dbReference type="EMBL" id="KX349299">
    <property type="protein sequence ID" value="AOO13546.1"/>
    <property type="molecule type" value="Genomic_DNA"/>
</dbReference>
<dbReference type="EMBL" id="KX349304">
    <property type="protein sequence ID" value="AOO14630.1"/>
    <property type="molecule type" value="Genomic_DNA"/>
</dbReference>
<dbReference type="EMBL" id="KX349298">
    <property type="protein sequence ID" value="AOO13330.1"/>
    <property type="molecule type" value="Genomic_DNA"/>
</dbReference>
<evidence type="ECO:0000313" key="9">
    <source>
        <dbReference type="EMBL" id="AOO15063.1"/>
    </source>
</evidence>
<proteinExistence type="predicted"/>
<dbReference type="Proteomes" id="UP000223576">
    <property type="component" value="Segment"/>
</dbReference>
<organism evidence="5 12">
    <name type="scientific">Cyanophage S-RIM14</name>
    <dbReference type="NCBI Taxonomy" id="1278423"/>
    <lineage>
        <taxon>Viruses</taxon>
        <taxon>Duplodnaviria</taxon>
        <taxon>Heunggongvirae</taxon>
        <taxon>Uroviricota</taxon>
        <taxon>Caudoviricetes</taxon>
        <taxon>Pantevenvirales</taxon>
        <taxon>Kyanoviridae</taxon>
        <taxon>Ahtivirus</taxon>
        <taxon>Ahtivirus sagseatwo</taxon>
    </lineage>
</organism>
<name>A0A1D7SKJ9_9CAUD</name>
<evidence type="ECO:0000313" key="5">
    <source>
        <dbReference type="EMBL" id="AOO14194.1"/>
    </source>
</evidence>
<dbReference type="InterPro" id="IPR042071">
    <property type="entry name" value="Trans_coact_sf"/>
</dbReference>
<dbReference type="Gene3D" id="1.10.10.2850">
    <property type="entry name" value="Phage late-transcription coactivator-like"/>
    <property type="match status" value="1"/>
</dbReference>
<dbReference type="Proteomes" id="UP000225808">
    <property type="component" value="Segment"/>
</dbReference>
<evidence type="ECO:0000313" key="3">
    <source>
        <dbReference type="EMBL" id="AOO13762.1"/>
    </source>
</evidence>
<evidence type="ECO:0000313" key="1">
    <source>
        <dbReference type="EMBL" id="AOO13330.1"/>
    </source>
</evidence>
<evidence type="ECO:0000313" key="6">
    <source>
        <dbReference type="EMBL" id="AOO14414.1"/>
    </source>
</evidence>
<dbReference type="Proteomes" id="UP000223288">
    <property type="component" value="Segment"/>
</dbReference>
<gene>
    <name evidence="1" type="ORF">LIS021110_217</name>
    <name evidence="2" type="ORF">LIS110610_217</name>
    <name evidence="3" type="ORF">Np111211_217</name>
    <name evidence="4" type="ORF">Np450711_217</name>
    <name evidence="5" type="ORF">RW030110_217</name>
    <name evidence="6" type="ORF">Sn110110_221</name>
    <name evidence="7" type="ORF">Sn180910_217</name>
    <name evidence="8" type="ORF">Sn230910_217</name>
    <name evidence="9" type="ORF">W1230910_218</name>
</gene>
<dbReference type="EMBL" id="KX349306">
    <property type="protein sequence ID" value="AOO15063.1"/>
    <property type="molecule type" value="Genomic_DNA"/>
</dbReference>
<accession>A0A1D7SKJ9</accession>
<evidence type="ECO:0000313" key="4">
    <source>
        <dbReference type="EMBL" id="AOO13978.1"/>
    </source>
</evidence>
<dbReference type="EMBL" id="KX349305">
    <property type="protein sequence ID" value="AOO14846.1"/>
    <property type="molecule type" value="Genomic_DNA"/>
</dbReference>
<evidence type="ECO:0000313" key="8">
    <source>
        <dbReference type="EMBL" id="AOO14846.1"/>
    </source>
</evidence>
<protein>
    <submittedName>
        <fullName evidence="5">Transcriptional regulator</fullName>
    </submittedName>
</protein>
<dbReference type="Proteomes" id="UP000224257">
    <property type="component" value="Segment"/>
</dbReference>
<sequence length="83" mass="9599">MNKKEVEKKFMTSAKFSEEIENIVKNGNGLVNYIEAIICFCQDQEIEMETVPKLISKSLKQKLQYDAQKLNYIKKTSRGVLPL</sequence>
<dbReference type="Proteomes" id="UP000224953">
    <property type="component" value="Genome"/>
</dbReference>
<dbReference type="Proteomes" id="UP000225271">
    <property type="component" value="Segment"/>
</dbReference>
<dbReference type="Proteomes" id="UP000226173">
    <property type="component" value="Segment"/>
</dbReference>
<dbReference type="EMBL" id="KX349301">
    <property type="protein sequence ID" value="AOO13978.1"/>
    <property type="molecule type" value="Genomic_DNA"/>
</dbReference>
<evidence type="ECO:0000313" key="10">
    <source>
        <dbReference type="Proteomes" id="UP000223288"/>
    </source>
</evidence>
<dbReference type="Pfam" id="PF16805">
    <property type="entry name" value="Trans_coact"/>
    <property type="match status" value="1"/>
</dbReference>
<dbReference type="Proteomes" id="UP000223711">
    <property type="component" value="Segment"/>
</dbReference>
<dbReference type="EMBL" id="KX349302">
    <property type="protein sequence ID" value="AOO14194.1"/>
    <property type="molecule type" value="Genomic_DNA"/>
</dbReference>
<dbReference type="Proteomes" id="UP000223981">
    <property type="component" value="Segment"/>
</dbReference>